<organism evidence="11 12">
    <name type="scientific">Cynoglossus semilaevis</name>
    <name type="common">Tongue sole</name>
    <dbReference type="NCBI Taxonomy" id="244447"/>
    <lineage>
        <taxon>Eukaryota</taxon>
        <taxon>Metazoa</taxon>
        <taxon>Chordata</taxon>
        <taxon>Craniata</taxon>
        <taxon>Vertebrata</taxon>
        <taxon>Euteleostomi</taxon>
        <taxon>Actinopterygii</taxon>
        <taxon>Neopterygii</taxon>
        <taxon>Teleostei</taxon>
        <taxon>Neoteleostei</taxon>
        <taxon>Acanthomorphata</taxon>
        <taxon>Carangaria</taxon>
        <taxon>Pleuronectiformes</taxon>
        <taxon>Pleuronectoidei</taxon>
        <taxon>Cynoglossidae</taxon>
        <taxon>Cynoglossinae</taxon>
        <taxon>Cynoglossus</taxon>
    </lineage>
</organism>
<dbReference type="Gene3D" id="3.30.230.130">
    <property type="entry name" value="Cullin, Chain C, Domain 2"/>
    <property type="match status" value="1"/>
</dbReference>
<dbReference type="Pfam" id="PF10557">
    <property type="entry name" value="Cullin_Nedd8"/>
    <property type="match status" value="1"/>
</dbReference>
<dbReference type="GO" id="GO:0000209">
    <property type="term" value="P:protein polyubiquitination"/>
    <property type="evidence" value="ECO:0007669"/>
    <property type="project" value="UniProtKB-ARBA"/>
</dbReference>
<sequence length="743" mass="86847">MSNQNSKGKTETLMRIQAFPGSIDEEHANDIWNLLKTGIQDIQRKSPSALTFQELYRNAYNMVVHKHGDKLYTGLREVITEHLVNQVQECLLKSLNNNFLQTLIQVWKDHQTTMVKIRDVLMYMERVYVQQNAVETVYNLGLITFRDHVIHYSTIQEHLQRLLFDMIACERKGDDVNRNIIRNTCQMLMTLSKDGRSVYEECFERPFLDMSAEFYQTESQRFLAENNANVYIKRVENRISEEIERATNCFDKSTKEPLVEVLKQELISKHLKTVVEMESSGLVHMLKNGQTQEMACMYKLFSCVPNGLRTMCEYMSCYLREQGKAMVYRDEGRNPVEYIQGLLDLKARFDDLIQLSFNSDIHFKQTVAGDFEHFMNINSSSPEYLSLFFHSKLQKAAKGVTEPELDAALDKAMVMFMYLQEKDVFERYYRRHLAHRLISQRAFLENSEKNMVFRLKTVCGFQFTSKLEGMLRDMNISNTTMEEFRQNIQNISLSGVDLSVKVLSTECWPTHSAIPKCIMAAAPRHAFEVFRQFYLAKHSGRQLTLLPHLGVAELSTTFEPTRRKHTLQVSTLQMALLMPFNNKGKLTLAELQQETLIPEQDLVRALQPLACGRPTHRILFKEPNSKEFENGHVFTVNDQFTSKLQRVEIHSTHVRPMESDAERKETRQRVDNDRKHEIEAAIVRIMKSRKNMQHNVLVAVVTQQLRARFLPSPVQINQRIEELIKREYLTRMSENHKVYTYIW</sequence>
<dbReference type="Ensembl" id="ENSCSET00000013321.1">
    <property type="protein sequence ID" value="ENSCSEP00000013162.1"/>
    <property type="gene ID" value="ENSCSEG00000008506.1"/>
</dbReference>
<dbReference type="SUPFAM" id="SSF75632">
    <property type="entry name" value="Cullin homology domain"/>
    <property type="match status" value="1"/>
</dbReference>
<name>A0A3P8VFP7_CYNSE</name>
<reference evidence="11" key="3">
    <citation type="submission" date="2025-09" db="UniProtKB">
        <authorList>
            <consortium name="Ensembl"/>
        </authorList>
    </citation>
    <scope>IDENTIFICATION</scope>
</reference>
<dbReference type="InterPro" id="IPR036317">
    <property type="entry name" value="Cullin_homology_sf"/>
</dbReference>
<dbReference type="SUPFAM" id="SSF46785">
    <property type="entry name" value="Winged helix' DNA-binding domain"/>
    <property type="match status" value="1"/>
</dbReference>
<dbReference type="GO" id="GO:0006915">
    <property type="term" value="P:apoptotic process"/>
    <property type="evidence" value="ECO:0007669"/>
    <property type="project" value="UniProtKB-ARBA"/>
</dbReference>
<dbReference type="SMART" id="SM00182">
    <property type="entry name" value="CULLIN"/>
    <property type="match status" value="1"/>
</dbReference>
<dbReference type="InterPro" id="IPR019559">
    <property type="entry name" value="Cullin_neddylation_domain"/>
</dbReference>
<dbReference type="Pfam" id="PF00888">
    <property type="entry name" value="Cullin"/>
    <property type="match status" value="1"/>
</dbReference>
<dbReference type="GO" id="GO:0000278">
    <property type="term" value="P:mitotic cell cycle"/>
    <property type="evidence" value="ECO:0007669"/>
    <property type="project" value="UniProtKB-ARBA"/>
</dbReference>
<evidence type="ECO:0000256" key="3">
    <source>
        <dbReference type="ARBA" id="ARBA00006019"/>
    </source>
</evidence>
<dbReference type="GO" id="GO:0005634">
    <property type="term" value="C:nucleus"/>
    <property type="evidence" value="ECO:0007669"/>
    <property type="project" value="UniProtKB-SubCell"/>
</dbReference>
<dbReference type="Gene3D" id="1.10.10.10">
    <property type="entry name" value="Winged helix-like DNA-binding domain superfamily/Winged helix DNA-binding domain"/>
    <property type="match status" value="1"/>
</dbReference>
<dbReference type="InterPro" id="IPR001373">
    <property type="entry name" value="Cullin_N"/>
</dbReference>
<dbReference type="InterPro" id="IPR016158">
    <property type="entry name" value="Cullin_homology"/>
</dbReference>
<keyword evidence="6" id="KW-0539">Nucleus</keyword>
<keyword evidence="5" id="KW-0832">Ubl conjugation</keyword>
<protein>
    <submittedName>
        <fullName evidence="11">Cullin 3</fullName>
    </submittedName>
</protein>
<dbReference type="GO" id="GO:0080090">
    <property type="term" value="P:regulation of primary metabolic process"/>
    <property type="evidence" value="ECO:0007669"/>
    <property type="project" value="UniProtKB-ARBA"/>
</dbReference>
<dbReference type="InterPro" id="IPR045093">
    <property type="entry name" value="Cullin"/>
</dbReference>
<dbReference type="AlphaFoldDB" id="A0A3P8VFP7"/>
<evidence type="ECO:0000256" key="1">
    <source>
        <dbReference type="ARBA" id="ARBA00004123"/>
    </source>
</evidence>
<dbReference type="InterPro" id="IPR036390">
    <property type="entry name" value="WH_DNA-bd_sf"/>
</dbReference>
<dbReference type="SMART" id="SM00884">
    <property type="entry name" value="Cullin_Nedd8"/>
    <property type="match status" value="1"/>
</dbReference>
<dbReference type="OMA" id="KTACGYQ"/>
<dbReference type="FunFam" id="1.20.1310.10:FF:000001">
    <property type="entry name" value="Cullin 3"/>
    <property type="match status" value="1"/>
</dbReference>
<dbReference type="GO" id="GO:0005737">
    <property type="term" value="C:cytoplasm"/>
    <property type="evidence" value="ECO:0007669"/>
    <property type="project" value="UniProtKB-ARBA"/>
</dbReference>
<dbReference type="GO" id="GO:0006950">
    <property type="term" value="P:response to stress"/>
    <property type="evidence" value="ECO:0007669"/>
    <property type="project" value="UniProtKB-ARBA"/>
</dbReference>
<dbReference type="GO" id="GO:0007165">
    <property type="term" value="P:signal transduction"/>
    <property type="evidence" value="ECO:0007669"/>
    <property type="project" value="UniProtKB-ARBA"/>
</dbReference>
<comment type="pathway">
    <text evidence="2">Protein modification; protein ubiquitination.</text>
</comment>
<dbReference type="GO" id="GO:0043161">
    <property type="term" value="P:proteasome-mediated ubiquitin-dependent protein catabolic process"/>
    <property type="evidence" value="ECO:0007669"/>
    <property type="project" value="UniProtKB-ARBA"/>
</dbReference>
<evidence type="ECO:0000256" key="2">
    <source>
        <dbReference type="ARBA" id="ARBA00004906"/>
    </source>
</evidence>
<reference evidence="11 12" key="1">
    <citation type="journal article" date="2014" name="Nat. Genet.">
        <title>Whole-genome sequence of a flatfish provides insights into ZW sex chromosome evolution and adaptation to a benthic lifestyle.</title>
        <authorList>
            <person name="Chen S."/>
            <person name="Zhang G."/>
            <person name="Shao C."/>
            <person name="Huang Q."/>
            <person name="Liu G."/>
            <person name="Zhang P."/>
            <person name="Song W."/>
            <person name="An N."/>
            <person name="Chalopin D."/>
            <person name="Volff J.N."/>
            <person name="Hong Y."/>
            <person name="Li Q."/>
            <person name="Sha Z."/>
            <person name="Zhou H."/>
            <person name="Xie M."/>
            <person name="Yu Q."/>
            <person name="Liu Y."/>
            <person name="Xiang H."/>
            <person name="Wang N."/>
            <person name="Wu K."/>
            <person name="Yang C."/>
            <person name="Zhou Q."/>
            <person name="Liao X."/>
            <person name="Yang L."/>
            <person name="Hu Q."/>
            <person name="Zhang J."/>
            <person name="Meng L."/>
            <person name="Jin L."/>
            <person name="Tian Y."/>
            <person name="Lian J."/>
            <person name="Yang J."/>
            <person name="Miao G."/>
            <person name="Liu S."/>
            <person name="Liang Z."/>
            <person name="Yan F."/>
            <person name="Li Y."/>
            <person name="Sun B."/>
            <person name="Zhang H."/>
            <person name="Zhang J."/>
            <person name="Zhu Y."/>
            <person name="Du M."/>
            <person name="Zhao Y."/>
            <person name="Schartl M."/>
            <person name="Tang Q."/>
            <person name="Wang J."/>
        </authorList>
    </citation>
    <scope>NUCLEOTIDE SEQUENCE</scope>
</reference>
<proteinExistence type="inferred from homology"/>
<keyword evidence="12" id="KW-1185">Reference proteome</keyword>
<dbReference type="InterPro" id="IPR059120">
    <property type="entry name" value="Cullin-like_AB"/>
</dbReference>
<dbReference type="PROSITE" id="PS50069">
    <property type="entry name" value="CULLIN_2"/>
    <property type="match status" value="1"/>
</dbReference>
<reference evidence="11" key="2">
    <citation type="submission" date="2025-08" db="UniProtKB">
        <authorList>
            <consortium name="Ensembl"/>
        </authorList>
    </citation>
    <scope>IDENTIFICATION</scope>
</reference>
<dbReference type="Proteomes" id="UP000265120">
    <property type="component" value="Chromosome 14"/>
</dbReference>
<dbReference type="FunFam" id="1.20.1310.10:FF:000002">
    <property type="entry name" value="cullin-3 isoform X1"/>
    <property type="match status" value="1"/>
</dbReference>
<dbReference type="FunFam" id="1.20.1310.10:FF:000006">
    <property type="entry name" value="Cullin 3"/>
    <property type="match status" value="1"/>
</dbReference>
<evidence type="ECO:0000256" key="8">
    <source>
        <dbReference type="RuleBase" id="RU003829"/>
    </source>
</evidence>
<dbReference type="InterPro" id="IPR016159">
    <property type="entry name" value="Cullin_repeat-like_dom_sf"/>
</dbReference>
<evidence type="ECO:0000313" key="12">
    <source>
        <dbReference type="Proteomes" id="UP000265120"/>
    </source>
</evidence>
<evidence type="ECO:0000256" key="7">
    <source>
        <dbReference type="PROSITE-ProRule" id="PRU00330"/>
    </source>
</evidence>
<dbReference type="SUPFAM" id="SSF74788">
    <property type="entry name" value="Cullin repeat-like"/>
    <property type="match status" value="1"/>
</dbReference>
<dbReference type="UniPathway" id="UPA00143"/>
<dbReference type="Gene3D" id="1.20.1310.10">
    <property type="entry name" value="Cullin Repeats"/>
    <property type="match status" value="4"/>
</dbReference>
<dbReference type="GeneTree" id="ENSGT00940000155066"/>
<evidence type="ECO:0000259" key="10">
    <source>
        <dbReference type="PROSITE" id="PS50069"/>
    </source>
</evidence>
<comment type="similarity">
    <text evidence="3 7 8">Belongs to the cullin family.</text>
</comment>
<dbReference type="GO" id="GO:0010468">
    <property type="term" value="P:regulation of gene expression"/>
    <property type="evidence" value="ECO:0007669"/>
    <property type="project" value="UniProtKB-ARBA"/>
</dbReference>
<dbReference type="InParanoid" id="A0A3P8VFP7"/>
<dbReference type="Pfam" id="PF26557">
    <property type="entry name" value="Cullin_AB"/>
    <property type="match status" value="1"/>
</dbReference>
<comment type="subcellular location">
    <subcellularLocation>
        <location evidence="1">Nucleus</location>
    </subcellularLocation>
</comment>
<dbReference type="GO" id="GO:0031625">
    <property type="term" value="F:ubiquitin protein ligase binding"/>
    <property type="evidence" value="ECO:0007669"/>
    <property type="project" value="InterPro"/>
</dbReference>
<dbReference type="FunFam" id="1.10.10.10:FF:000091">
    <property type="entry name" value="Cullin 3"/>
    <property type="match status" value="1"/>
</dbReference>
<feature type="region of interest" description="Disordered" evidence="9">
    <location>
        <begin position="652"/>
        <end position="671"/>
    </location>
</feature>
<dbReference type="InterPro" id="IPR036388">
    <property type="entry name" value="WH-like_DNA-bd_sf"/>
</dbReference>
<accession>A0A3P8VFP7</accession>
<evidence type="ECO:0000313" key="11">
    <source>
        <dbReference type="Ensembl" id="ENSCSEP00000013162.1"/>
    </source>
</evidence>
<dbReference type="PANTHER" id="PTHR11932">
    <property type="entry name" value="CULLIN"/>
    <property type="match status" value="1"/>
</dbReference>
<evidence type="ECO:0000256" key="4">
    <source>
        <dbReference type="ARBA" id="ARBA00022499"/>
    </source>
</evidence>
<evidence type="ECO:0000256" key="5">
    <source>
        <dbReference type="ARBA" id="ARBA00022843"/>
    </source>
</evidence>
<evidence type="ECO:0000256" key="6">
    <source>
        <dbReference type="ARBA" id="ARBA00023242"/>
    </source>
</evidence>
<keyword evidence="4" id="KW-1017">Isopeptide bond</keyword>
<evidence type="ECO:0000256" key="9">
    <source>
        <dbReference type="SAM" id="MobiDB-lite"/>
    </source>
</evidence>
<feature type="domain" description="Cullin family profile" evidence="10">
    <location>
        <begin position="380"/>
        <end position="610"/>
    </location>
</feature>
<dbReference type="STRING" id="244447.ENSCSEP00000013162"/>